<dbReference type="Gene3D" id="2.60.120.200">
    <property type="match status" value="1"/>
</dbReference>
<feature type="non-terminal residue" evidence="5">
    <location>
        <position position="185"/>
    </location>
</feature>
<dbReference type="InterPro" id="IPR013320">
    <property type="entry name" value="ConA-like_dom_sf"/>
</dbReference>
<feature type="signal peptide" evidence="3">
    <location>
        <begin position="1"/>
        <end position="19"/>
    </location>
</feature>
<name>A0A319DBI6_9EURO</name>
<evidence type="ECO:0000313" key="6">
    <source>
        <dbReference type="Proteomes" id="UP000247810"/>
    </source>
</evidence>
<dbReference type="PROSITE" id="PS51762">
    <property type="entry name" value="GH16_2"/>
    <property type="match status" value="1"/>
</dbReference>
<dbReference type="InterPro" id="IPR000757">
    <property type="entry name" value="Beta-glucanase-like"/>
</dbReference>
<keyword evidence="3" id="KW-0732">Signal</keyword>
<evidence type="ECO:0000259" key="4">
    <source>
        <dbReference type="PROSITE" id="PS51762"/>
    </source>
</evidence>
<feature type="chain" id="PRO_5016407723" evidence="3">
    <location>
        <begin position="20"/>
        <end position="185"/>
    </location>
</feature>
<dbReference type="GO" id="GO:0005975">
    <property type="term" value="P:carbohydrate metabolic process"/>
    <property type="evidence" value="ECO:0007669"/>
    <property type="project" value="InterPro"/>
</dbReference>
<keyword evidence="6" id="KW-1185">Reference proteome</keyword>
<dbReference type="Proteomes" id="UP000247810">
    <property type="component" value="Unassembled WGS sequence"/>
</dbReference>
<sequence>MRSTATLFVAALAAATVQATAPTCSADDKCPEDYPCCYSGQCGVGTYCLGGCNPLESYSLNSCAPEPICKNETYTFTTLDNAVLYDHYLGNASEYDWAYSGYPLIKNDSLWLTMPNGTTGSLYMLNHYIWYGKISASIKSSRTGGVVTGFILMSDDSDEIDYEWVGYNLTSVQTDFYFQGIDNCT</sequence>
<keyword evidence="5" id="KW-0430">Lectin</keyword>
<dbReference type="GO" id="GO:0030246">
    <property type="term" value="F:carbohydrate binding"/>
    <property type="evidence" value="ECO:0007669"/>
    <property type="project" value="UniProtKB-KW"/>
</dbReference>
<dbReference type="STRING" id="1448320.A0A319DBI6"/>
<dbReference type="GO" id="GO:0004553">
    <property type="term" value="F:hydrolase activity, hydrolyzing O-glycosyl compounds"/>
    <property type="evidence" value="ECO:0007669"/>
    <property type="project" value="InterPro"/>
</dbReference>
<comment type="subcellular location">
    <subcellularLocation>
        <location evidence="1">Cell membrane</location>
        <topology evidence="1">Lipid-anchor</topology>
        <topology evidence="1">GPI-anchor</topology>
    </subcellularLocation>
</comment>
<dbReference type="OrthoDB" id="4781at2759"/>
<proteinExistence type="predicted"/>
<reference evidence="5 6" key="1">
    <citation type="submission" date="2018-02" db="EMBL/GenBank/DDBJ databases">
        <title>The genomes of Aspergillus section Nigri reveals drivers in fungal speciation.</title>
        <authorList>
            <consortium name="DOE Joint Genome Institute"/>
            <person name="Vesth T.C."/>
            <person name="Nybo J."/>
            <person name="Theobald S."/>
            <person name="Brandl J."/>
            <person name="Frisvad J.C."/>
            <person name="Nielsen K.F."/>
            <person name="Lyhne E.K."/>
            <person name="Kogle M.E."/>
            <person name="Kuo A."/>
            <person name="Riley R."/>
            <person name="Clum A."/>
            <person name="Nolan M."/>
            <person name="Lipzen A."/>
            <person name="Salamov A."/>
            <person name="Henrissat B."/>
            <person name="Wiebenga A."/>
            <person name="De vries R.P."/>
            <person name="Grigoriev I.V."/>
            <person name="Mortensen U.H."/>
            <person name="Andersen M.R."/>
            <person name="Baker S.E."/>
        </authorList>
    </citation>
    <scope>NUCLEOTIDE SEQUENCE [LARGE SCALE GENOMIC DNA]</scope>
    <source>
        <strain evidence="5 6">CBS 707.79</strain>
    </source>
</reference>
<dbReference type="AlphaFoldDB" id="A0A319DBI6"/>
<dbReference type="Pfam" id="PF00722">
    <property type="entry name" value="Glyco_hydro_16"/>
    <property type="match status" value="1"/>
</dbReference>
<evidence type="ECO:0000256" key="1">
    <source>
        <dbReference type="ARBA" id="ARBA00004609"/>
    </source>
</evidence>
<accession>A0A319DBI6</accession>
<evidence type="ECO:0000313" key="5">
    <source>
        <dbReference type="EMBL" id="PYH94581.1"/>
    </source>
</evidence>
<evidence type="ECO:0000256" key="2">
    <source>
        <dbReference type="ARBA" id="ARBA00022475"/>
    </source>
</evidence>
<protein>
    <submittedName>
        <fullName evidence="5">Concanavalin A-like lectin/glucanase</fullName>
    </submittedName>
</protein>
<dbReference type="SUPFAM" id="SSF49899">
    <property type="entry name" value="Concanavalin A-like lectins/glucanases"/>
    <property type="match status" value="1"/>
</dbReference>
<keyword evidence="2" id="KW-1003">Cell membrane</keyword>
<feature type="domain" description="GH16" evidence="4">
    <location>
        <begin position="72"/>
        <end position="185"/>
    </location>
</feature>
<keyword evidence="2" id="KW-0472">Membrane</keyword>
<dbReference type="VEuPathDB" id="FungiDB:BO71DRAFT_227928"/>
<dbReference type="EMBL" id="KZ825869">
    <property type="protein sequence ID" value="PYH94581.1"/>
    <property type="molecule type" value="Genomic_DNA"/>
</dbReference>
<evidence type="ECO:0000256" key="3">
    <source>
        <dbReference type="SAM" id="SignalP"/>
    </source>
</evidence>
<organism evidence="5 6">
    <name type="scientific">Aspergillus ellipticus CBS 707.79</name>
    <dbReference type="NCBI Taxonomy" id="1448320"/>
    <lineage>
        <taxon>Eukaryota</taxon>
        <taxon>Fungi</taxon>
        <taxon>Dikarya</taxon>
        <taxon>Ascomycota</taxon>
        <taxon>Pezizomycotina</taxon>
        <taxon>Eurotiomycetes</taxon>
        <taxon>Eurotiomycetidae</taxon>
        <taxon>Eurotiales</taxon>
        <taxon>Aspergillaceae</taxon>
        <taxon>Aspergillus</taxon>
        <taxon>Aspergillus subgen. Circumdati</taxon>
    </lineage>
</organism>
<dbReference type="GO" id="GO:0005886">
    <property type="term" value="C:plasma membrane"/>
    <property type="evidence" value="ECO:0007669"/>
    <property type="project" value="UniProtKB-SubCell"/>
</dbReference>
<gene>
    <name evidence="5" type="ORF">BO71DRAFT_227928</name>
</gene>